<organism evidence="1 2">
    <name type="scientific">Hassallia byssoidea VB512170</name>
    <dbReference type="NCBI Taxonomy" id="1304833"/>
    <lineage>
        <taxon>Bacteria</taxon>
        <taxon>Bacillati</taxon>
        <taxon>Cyanobacteriota</taxon>
        <taxon>Cyanophyceae</taxon>
        <taxon>Nostocales</taxon>
        <taxon>Tolypothrichaceae</taxon>
        <taxon>Hassallia</taxon>
    </lineage>
</organism>
<comment type="caution">
    <text evidence="1">The sequence shown here is derived from an EMBL/GenBank/DDBJ whole genome shotgun (WGS) entry which is preliminary data.</text>
</comment>
<dbReference type="EMBL" id="JTCM02000186">
    <property type="protein sequence ID" value="NEU77370.1"/>
    <property type="molecule type" value="Genomic_DNA"/>
</dbReference>
<gene>
    <name evidence="1" type="ORF">PI95_034100</name>
</gene>
<proteinExistence type="predicted"/>
<keyword evidence="2" id="KW-1185">Reference proteome</keyword>
<reference evidence="1 2" key="1">
    <citation type="journal article" date="2015" name="Genome Announc.">
        <title>Draft Genome Sequence of Cyanobacterium Hassallia byssoidea Strain VB512170, Isolated from Monuments in India.</title>
        <authorList>
            <person name="Singh D."/>
            <person name="Chandrababunaidu M.M."/>
            <person name="Panda A."/>
            <person name="Sen D."/>
            <person name="Bhattacharyya S."/>
            <person name="Adhikary S.P."/>
            <person name="Tripathy S."/>
        </authorList>
    </citation>
    <scope>NUCLEOTIDE SEQUENCE [LARGE SCALE GENOMIC DNA]</scope>
    <source>
        <strain evidence="1 2">VB512170</strain>
    </source>
</reference>
<sequence>MIFDEDRSTIRVFQADCKPFSYEARSPVVVLRRNGYSSITSAGND</sequence>
<evidence type="ECO:0000313" key="2">
    <source>
        <dbReference type="Proteomes" id="UP000031549"/>
    </source>
</evidence>
<dbReference type="Proteomes" id="UP000031549">
    <property type="component" value="Unassembled WGS sequence"/>
</dbReference>
<accession>A0A846HNA8</accession>
<evidence type="ECO:0000313" key="1">
    <source>
        <dbReference type="EMBL" id="NEU77370.1"/>
    </source>
</evidence>
<dbReference type="AlphaFoldDB" id="A0A846HNA8"/>
<dbReference type="RefSeq" id="WP_163519453.1">
    <property type="nucleotide sequence ID" value="NZ_JTCM02000186.1"/>
</dbReference>
<name>A0A846HNA8_9CYAN</name>
<protein>
    <submittedName>
        <fullName evidence="1">Uncharacterized protein</fullName>
    </submittedName>
</protein>